<sequence length="285" mass="30559">MSDLTIVQLTDTHLRPAGELVHGVVDTDANLARVLTHLREAGQHVDALVLSGDLSDNGSPEAYRRLRAAVEPVAAELGAEIVYVMGNHDERAAFGEELLDLAPGSVDTTLPHDRSVEIAGLRIIVLDSTTPQRHEGRLELEQLAWLTDQLRTPAPRGTVLVLHHPPLPSPIATADFLKLTDADRLVEVLDGSDVRMILCGHNHLTAAAAVAGIPVWIGPALSYRIDPMAPAGRHRGLTGFGYSRIDLVGSTVLATAIEATPATPVYDRPETEVLDQLAAIAARTR</sequence>
<dbReference type="EMBL" id="BMNE01000001">
    <property type="protein sequence ID" value="GGN67899.1"/>
    <property type="molecule type" value="Genomic_DNA"/>
</dbReference>
<accession>A0ABQ2K3Q4</accession>
<reference evidence="7" key="1">
    <citation type="journal article" date="2019" name="Int. J. Syst. Evol. Microbiol.">
        <title>The Global Catalogue of Microorganisms (GCM) 10K type strain sequencing project: providing services to taxonomists for standard genome sequencing and annotation.</title>
        <authorList>
            <consortium name="The Broad Institute Genomics Platform"/>
            <consortium name="The Broad Institute Genome Sequencing Center for Infectious Disease"/>
            <person name="Wu L."/>
            <person name="Ma J."/>
        </authorList>
    </citation>
    <scope>NUCLEOTIDE SEQUENCE [LARGE SCALE GENOMIC DNA]</scope>
    <source>
        <strain evidence="7">CGMCC 4.7329</strain>
    </source>
</reference>
<dbReference type="Gene3D" id="3.60.21.10">
    <property type="match status" value="1"/>
</dbReference>
<dbReference type="Proteomes" id="UP000658127">
    <property type="component" value="Unassembled WGS sequence"/>
</dbReference>
<comment type="caution">
    <text evidence="6">The sequence shown here is derived from an EMBL/GenBank/DDBJ whole genome shotgun (WGS) entry which is preliminary data.</text>
</comment>
<name>A0ABQ2K3Q4_9NOCA</name>
<comment type="similarity">
    <text evidence="4">Belongs to the cyclic nucleotide phosphodiesterase class-III family.</text>
</comment>
<dbReference type="RefSeq" id="WP_189023254.1">
    <property type="nucleotide sequence ID" value="NZ_BMNE01000001.1"/>
</dbReference>
<dbReference type="InterPro" id="IPR029052">
    <property type="entry name" value="Metallo-depent_PP-like"/>
</dbReference>
<dbReference type="Pfam" id="PF00149">
    <property type="entry name" value="Metallophos"/>
    <property type="match status" value="1"/>
</dbReference>
<dbReference type="InterPro" id="IPR004843">
    <property type="entry name" value="Calcineurin-like_PHP"/>
</dbReference>
<dbReference type="InterPro" id="IPR050884">
    <property type="entry name" value="CNP_phosphodiesterase-III"/>
</dbReference>
<keyword evidence="1" id="KW-0479">Metal-binding</keyword>
<dbReference type="PANTHER" id="PTHR42988">
    <property type="entry name" value="PHOSPHOHYDROLASE"/>
    <property type="match status" value="1"/>
</dbReference>
<evidence type="ECO:0000259" key="5">
    <source>
        <dbReference type="Pfam" id="PF00149"/>
    </source>
</evidence>
<feature type="domain" description="Calcineurin-like phosphoesterase" evidence="5">
    <location>
        <begin position="5"/>
        <end position="203"/>
    </location>
</feature>
<gene>
    <name evidence="6" type="primary">cpdA</name>
    <name evidence="6" type="ORF">GCM10011610_04630</name>
</gene>
<keyword evidence="2" id="KW-0378">Hydrolase</keyword>
<evidence type="ECO:0000256" key="2">
    <source>
        <dbReference type="ARBA" id="ARBA00022801"/>
    </source>
</evidence>
<evidence type="ECO:0000313" key="7">
    <source>
        <dbReference type="Proteomes" id="UP000658127"/>
    </source>
</evidence>
<evidence type="ECO:0000256" key="3">
    <source>
        <dbReference type="ARBA" id="ARBA00023004"/>
    </source>
</evidence>
<evidence type="ECO:0000256" key="1">
    <source>
        <dbReference type="ARBA" id="ARBA00022723"/>
    </source>
</evidence>
<organism evidence="6 7">
    <name type="scientific">Nocardia rhizosphaerihabitans</name>
    <dbReference type="NCBI Taxonomy" id="1691570"/>
    <lineage>
        <taxon>Bacteria</taxon>
        <taxon>Bacillati</taxon>
        <taxon>Actinomycetota</taxon>
        <taxon>Actinomycetes</taxon>
        <taxon>Mycobacteriales</taxon>
        <taxon>Nocardiaceae</taxon>
        <taxon>Nocardia</taxon>
    </lineage>
</organism>
<evidence type="ECO:0000256" key="4">
    <source>
        <dbReference type="ARBA" id="ARBA00025742"/>
    </source>
</evidence>
<evidence type="ECO:0000313" key="6">
    <source>
        <dbReference type="EMBL" id="GGN67899.1"/>
    </source>
</evidence>
<protein>
    <submittedName>
        <fullName evidence="6">3',5'-cyclic adenosine monophosphate phosphodiesterase CpdA</fullName>
    </submittedName>
</protein>
<dbReference type="SUPFAM" id="SSF56300">
    <property type="entry name" value="Metallo-dependent phosphatases"/>
    <property type="match status" value="1"/>
</dbReference>
<keyword evidence="3" id="KW-0408">Iron</keyword>
<keyword evidence="7" id="KW-1185">Reference proteome</keyword>
<proteinExistence type="inferred from homology"/>
<dbReference type="PANTHER" id="PTHR42988:SF2">
    <property type="entry name" value="CYCLIC NUCLEOTIDE PHOSPHODIESTERASE CBUA0032-RELATED"/>
    <property type="match status" value="1"/>
</dbReference>